<gene>
    <name evidence="1" type="ORF">ACFPTO_17415</name>
</gene>
<protein>
    <submittedName>
        <fullName evidence="1">Uncharacterized protein</fullName>
    </submittedName>
</protein>
<proteinExistence type="predicted"/>
<dbReference type="Gene3D" id="2.70.98.10">
    <property type="match status" value="1"/>
</dbReference>
<reference evidence="2" key="1">
    <citation type="journal article" date="2019" name="Int. J. Syst. Evol. Microbiol.">
        <title>The Global Catalogue of Microorganisms (GCM) 10K type strain sequencing project: providing services to taxonomists for standard genome sequencing and annotation.</title>
        <authorList>
            <consortium name="The Broad Institute Genomics Platform"/>
            <consortium name="The Broad Institute Genome Sequencing Center for Infectious Disease"/>
            <person name="Wu L."/>
            <person name="Ma J."/>
        </authorList>
    </citation>
    <scope>NUCLEOTIDE SEQUENCE [LARGE SCALE GENOMIC DNA]</scope>
    <source>
        <strain evidence="2">CCUG 56042</strain>
    </source>
</reference>
<accession>A0ABW0JCF5</accession>
<evidence type="ECO:0000313" key="2">
    <source>
        <dbReference type="Proteomes" id="UP001596103"/>
    </source>
</evidence>
<name>A0ABW0JCF5_9BURK</name>
<keyword evidence="2" id="KW-1185">Reference proteome</keyword>
<dbReference type="RefSeq" id="WP_377713115.1">
    <property type="nucleotide sequence ID" value="NZ_JBHSMP010000020.1"/>
</dbReference>
<dbReference type="InterPro" id="IPR014718">
    <property type="entry name" value="GH-type_carb-bd"/>
</dbReference>
<dbReference type="Proteomes" id="UP001596103">
    <property type="component" value="Unassembled WGS sequence"/>
</dbReference>
<sequence>MEEKDVLDTREADSRKLVFAKARRPGDPECGEAEREVRQTTLTLSNAHLRLGVKAGTHGGIVQMDWNDRGMWTPVFRRPDKQSHLPVSRELSCEPVIRIPDVAQAVQIRAMSSGVWAAGAGRPLPVSSAALVDDWEVDSAAETSLRLRTGVAECCRVVQTYELDGPTLEITVELENSGRTPLRCGIDIEAVLVRDPHARISAPAGGIWIAGGAGSAPRLVPTPFAWQFGVTHRLPAMKIDHAFTRWGGKALVEWPARQFSLAIVGNTDCYKLRAHPEDDSFSFQVVNEQSEHSYIGQREDVHGLTVLAAGKTLNRRVSFTVERLASLTRTTRQPSE</sequence>
<comment type="caution">
    <text evidence="1">The sequence shown here is derived from an EMBL/GenBank/DDBJ whole genome shotgun (WGS) entry which is preliminary data.</text>
</comment>
<evidence type="ECO:0000313" key="1">
    <source>
        <dbReference type="EMBL" id="MFC5430565.1"/>
    </source>
</evidence>
<organism evidence="1 2">
    <name type="scientific">Paraburkholderia denitrificans</name>
    <dbReference type="NCBI Taxonomy" id="694025"/>
    <lineage>
        <taxon>Bacteria</taxon>
        <taxon>Pseudomonadati</taxon>
        <taxon>Pseudomonadota</taxon>
        <taxon>Betaproteobacteria</taxon>
        <taxon>Burkholderiales</taxon>
        <taxon>Burkholderiaceae</taxon>
        <taxon>Paraburkholderia</taxon>
    </lineage>
</organism>
<dbReference type="EMBL" id="JBHSMP010000020">
    <property type="protein sequence ID" value="MFC5430565.1"/>
    <property type="molecule type" value="Genomic_DNA"/>
</dbReference>